<evidence type="ECO:0000313" key="4">
    <source>
        <dbReference type="Proteomes" id="UP001597079"/>
    </source>
</evidence>
<dbReference type="Pfam" id="PF18166">
    <property type="entry name" value="pP_pnuc_2"/>
    <property type="match status" value="1"/>
</dbReference>
<dbReference type="Proteomes" id="UP001597079">
    <property type="component" value="Unassembled WGS sequence"/>
</dbReference>
<feature type="domain" description="Predicted pPIWI-associating nuclease group 2" evidence="1">
    <location>
        <begin position="130"/>
        <end position="199"/>
    </location>
</feature>
<evidence type="ECO:0000259" key="1">
    <source>
        <dbReference type="Pfam" id="PF18166"/>
    </source>
</evidence>
<evidence type="ECO:0000259" key="2">
    <source>
        <dbReference type="Pfam" id="PF18743"/>
    </source>
</evidence>
<comment type="caution">
    <text evidence="3">The sequence shown here is derived from an EMBL/GenBank/DDBJ whole genome shotgun (WGS) entry which is preliminary data.</text>
</comment>
<protein>
    <submittedName>
        <fullName evidence="3">Uncharacterized protein</fullName>
    </submittedName>
</protein>
<dbReference type="InterPro" id="IPR041584">
    <property type="entry name" value="Put_pPIWI_pnuc_2"/>
</dbReference>
<sequence length="206" mass="23022">MMISEEGASRYLEEAAIQDLLKKYQSEGYEVINPPSLMANIQPDLVFEKNGKKLIIEVVVRGGREREQTDKILQIHKALQGVQPAEFKTVFVTPPKRSTVEIDGIERILKSELENGAYQIEIGNGVRFNEVSDVEIDNLTITGEAIHISGSFVVSVEIQFGPSRDGIEVDESFPGTFKAELQHDLTPMNVDIQIDSSSWQDELSDE</sequence>
<dbReference type="InterPro" id="IPR040902">
    <property type="entry name" value="AHJR-like"/>
</dbReference>
<dbReference type="RefSeq" id="WP_377944733.1">
    <property type="nucleotide sequence ID" value="NZ_JBHUCX010000076.1"/>
</dbReference>
<name>A0ABW4JNU8_9BACL</name>
<keyword evidence="4" id="KW-1185">Reference proteome</keyword>
<evidence type="ECO:0000313" key="3">
    <source>
        <dbReference type="EMBL" id="MFD1676823.1"/>
    </source>
</evidence>
<dbReference type="Pfam" id="PF18743">
    <property type="entry name" value="AHJR-like"/>
    <property type="match status" value="1"/>
</dbReference>
<gene>
    <name evidence="3" type="ORF">ACFSB2_19295</name>
</gene>
<feature type="domain" description="REase AHJR-like" evidence="2">
    <location>
        <begin position="11"/>
        <end position="112"/>
    </location>
</feature>
<reference evidence="4" key="1">
    <citation type="journal article" date="2019" name="Int. J. Syst. Evol. Microbiol.">
        <title>The Global Catalogue of Microorganisms (GCM) 10K type strain sequencing project: providing services to taxonomists for standard genome sequencing and annotation.</title>
        <authorList>
            <consortium name="The Broad Institute Genomics Platform"/>
            <consortium name="The Broad Institute Genome Sequencing Center for Infectious Disease"/>
            <person name="Wu L."/>
            <person name="Ma J."/>
        </authorList>
    </citation>
    <scope>NUCLEOTIDE SEQUENCE [LARGE SCALE GENOMIC DNA]</scope>
    <source>
        <strain evidence="4">CGMCC 1.12286</strain>
    </source>
</reference>
<proteinExistence type="predicted"/>
<accession>A0ABW4JNU8</accession>
<dbReference type="EMBL" id="JBHUCX010000076">
    <property type="protein sequence ID" value="MFD1676823.1"/>
    <property type="molecule type" value="Genomic_DNA"/>
</dbReference>
<organism evidence="3 4">
    <name type="scientific">Alicyclobacillus fodiniaquatilis</name>
    <dbReference type="NCBI Taxonomy" id="1661150"/>
    <lineage>
        <taxon>Bacteria</taxon>
        <taxon>Bacillati</taxon>
        <taxon>Bacillota</taxon>
        <taxon>Bacilli</taxon>
        <taxon>Bacillales</taxon>
        <taxon>Alicyclobacillaceae</taxon>
        <taxon>Alicyclobacillus</taxon>
    </lineage>
</organism>